<dbReference type="EMBL" id="GG671811">
    <property type="protein sequence ID" value="EER18365.1"/>
    <property type="molecule type" value="Genomic_DNA"/>
</dbReference>
<reference evidence="2 3" key="1">
    <citation type="submission" date="2008-07" db="EMBL/GenBank/DDBJ databases">
        <authorList>
            <person name="El-Sayed N."/>
            <person name="Caler E."/>
            <person name="Inman J."/>
            <person name="Amedeo P."/>
            <person name="Hass B."/>
            <person name="Wortman J."/>
        </authorList>
    </citation>
    <scope>NUCLEOTIDE SEQUENCE [LARGE SCALE GENOMIC DNA]</scope>
    <source>
        <strain evidence="3">ATCC 50983 / TXsc</strain>
    </source>
</reference>
<dbReference type="InParanoid" id="C5KB39"/>
<evidence type="ECO:0000313" key="2">
    <source>
        <dbReference type="EMBL" id="EER18365.1"/>
    </source>
</evidence>
<feature type="signal peptide" evidence="1">
    <location>
        <begin position="1"/>
        <end position="20"/>
    </location>
</feature>
<keyword evidence="1" id="KW-0732">Signal</keyword>
<proteinExistence type="predicted"/>
<evidence type="ECO:0000256" key="1">
    <source>
        <dbReference type="SAM" id="SignalP"/>
    </source>
</evidence>
<gene>
    <name evidence="2" type="ORF">Pmar_PMAR005275</name>
</gene>
<accession>C5KB39</accession>
<dbReference type="GeneID" id="9049171"/>
<dbReference type="RefSeq" id="XP_002786569.1">
    <property type="nucleotide sequence ID" value="XM_002786523.1"/>
</dbReference>
<name>C5KB39_PERM5</name>
<dbReference type="AlphaFoldDB" id="C5KB39"/>
<organism evidence="3">
    <name type="scientific">Perkinsus marinus (strain ATCC 50983 / TXsc)</name>
    <dbReference type="NCBI Taxonomy" id="423536"/>
    <lineage>
        <taxon>Eukaryota</taxon>
        <taxon>Sar</taxon>
        <taxon>Alveolata</taxon>
        <taxon>Perkinsozoa</taxon>
        <taxon>Perkinsea</taxon>
        <taxon>Perkinsida</taxon>
        <taxon>Perkinsidae</taxon>
        <taxon>Perkinsus</taxon>
    </lineage>
</organism>
<keyword evidence="3" id="KW-1185">Reference proteome</keyword>
<sequence>MSISWVNAWCLWQFIGPSVARVRLDGVDGCDDPLVFVLARDGKTNKYSIPSCTPRVTLLDKLVANLNCRMPPCTTLGGFLVTVREKYRAMYGKR</sequence>
<evidence type="ECO:0000313" key="3">
    <source>
        <dbReference type="Proteomes" id="UP000007800"/>
    </source>
</evidence>
<dbReference type="Gene3D" id="3.30.457.50">
    <property type="entry name" value="Chromosome segregation protein Spc25"/>
    <property type="match status" value="1"/>
</dbReference>
<feature type="chain" id="PRO_5002954029" evidence="1">
    <location>
        <begin position="21"/>
        <end position="94"/>
    </location>
</feature>
<dbReference type="Proteomes" id="UP000007800">
    <property type="component" value="Unassembled WGS sequence"/>
</dbReference>
<protein>
    <submittedName>
        <fullName evidence="2">Uncharacterized protein</fullName>
    </submittedName>
</protein>